<dbReference type="EMBL" id="CM056741">
    <property type="protein sequence ID" value="KAJ8681876.1"/>
    <property type="molecule type" value="Genomic_DNA"/>
</dbReference>
<sequence length="149" mass="17666">MKLSMIFVFLLCCCFVGGSGPAGNVNNYYDWYTNVWWPYYLEWTAKAAIGVYLYQLMESRKIRLIGACVLEICSKKRYKNKRYWVSPVLEYRNTRGFFNTIFSILHLKYFRTSLSRLEGLVQLVGADIYKITYLREVIPVRQRLVLTLR</sequence>
<evidence type="ECO:0000313" key="2">
    <source>
        <dbReference type="Proteomes" id="UP001239111"/>
    </source>
</evidence>
<gene>
    <name evidence="1" type="ORF">QAD02_017668</name>
</gene>
<proteinExistence type="predicted"/>
<organism evidence="1 2">
    <name type="scientific">Eretmocerus hayati</name>
    <dbReference type="NCBI Taxonomy" id="131215"/>
    <lineage>
        <taxon>Eukaryota</taxon>
        <taxon>Metazoa</taxon>
        <taxon>Ecdysozoa</taxon>
        <taxon>Arthropoda</taxon>
        <taxon>Hexapoda</taxon>
        <taxon>Insecta</taxon>
        <taxon>Pterygota</taxon>
        <taxon>Neoptera</taxon>
        <taxon>Endopterygota</taxon>
        <taxon>Hymenoptera</taxon>
        <taxon>Apocrita</taxon>
        <taxon>Proctotrupomorpha</taxon>
        <taxon>Chalcidoidea</taxon>
        <taxon>Aphelinidae</taxon>
        <taxon>Aphelininae</taxon>
        <taxon>Eretmocerus</taxon>
    </lineage>
</organism>
<accession>A0ACC2PEH9</accession>
<protein>
    <submittedName>
        <fullName evidence="1">Uncharacterized protein</fullName>
    </submittedName>
</protein>
<comment type="caution">
    <text evidence="1">The sequence shown here is derived from an EMBL/GenBank/DDBJ whole genome shotgun (WGS) entry which is preliminary data.</text>
</comment>
<evidence type="ECO:0000313" key="1">
    <source>
        <dbReference type="EMBL" id="KAJ8681876.1"/>
    </source>
</evidence>
<reference evidence="1" key="1">
    <citation type="submission" date="2023-04" db="EMBL/GenBank/DDBJ databases">
        <title>A chromosome-level genome assembly of the parasitoid wasp Eretmocerus hayati.</title>
        <authorList>
            <person name="Zhong Y."/>
            <person name="Liu S."/>
            <person name="Liu Y."/>
        </authorList>
    </citation>
    <scope>NUCLEOTIDE SEQUENCE</scope>
    <source>
        <strain evidence="1">ZJU_SS_LIU_2023</strain>
    </source>
</reference>
<dbReference type="Proteomes" id="UP001239111">
    <property type="component" value="Chromosome 1"/>
</dbReference>
<keyword evidence="2" id="KW-1185">Reference proteome</keyword>
<name>A0ACC2PEH9_9HYME</name>